<evidence type="ECO:0000256" key="7">
    <source>
        <dbReference type="PROSITE-ProRule" id="PRU01091"/>
    </source>
</evidence>
<accession>A0A919RLQ0</accession>
<dbReference type="Gene3D" id="6.10.250.690">
    <property type="match status" value="1"/>
</dbReference>
<dbReference type="Proteomes" id="UP000606172">
    <property type="component" value="Unassembled WGS sequence"/>
</dbReference>
<dbReference type="Gene3D" id="1.10.10.10">
    <property type="entry name" value="Winged helix-like DNA-binding domain superfamily/Winged helix DNA-binding domain"/>
    <property type="match status" value="1"/>
</dbReference>
<dbReference type="GO" id="GO:0005829">
    <property type="term" value="C:cytosol"/>
    <property type="evidence" value="ECO:0007669"/>
    <property type="project" value="TreeGrafter"/>
</dbReference>
<dbReference type="Gene3D" id="3.40.50.2300">
    <property type="match status" value="1"/>
</dbReference>
<dbReference type="SUPFAM" id="SSF46894">
    <property type="entry name" value="C-terminal effector domain of the bipartite response regulators"/>
    <property type="match status" value="1"/>
</dbReference>
<keyword evidence="3" id="KW-0805">Transcription regulation</keyword>
<feature type="domain" description="Response regulatory" evidence="8">
    <location>
        <begin position="58"/>
        <end position="168"/>
    </location>
</feature>
<dbReference type="InterPro" id="IPR011006">
    <property type="entry name" value="CheY-like_superfamily"/>
</dbReference>
<evidence type="ECO:0000256" key="1">
    <source>
        <dbReference type="ARBA" id="ARBA00022553"/>
    </source>
</evidence>
<keyword evidence="5" id="KW-0804">Transcription</keyword>
<proteinExistence type="predicted"/>
<feature type="domain" description="OmpR/PhoB-type" evidence="9">
    <location>
        <begin position="187"/>
        <end position="282"/>
    </location>
</feature>
<organism evidence="10 11">
    <name type="scientific">Sinosporangium siamense</name>
    <dbReference type="NCBI Taxonomy" id="1367973"/>
    <lineage>
        <taxon>Bacteria</taxon>
        <taxon>Bacillati</taxon>
        <taxon>Actinomycetota</taxon>
        <taxon>Actinomycetes</taxon>
        <taxon>Streptosporangiales</taxon>
        <taxon>Streptosporangiaceae</taxon>
        <taxon>Sinosporangium</taxon>
    </lineage>
</organism>
<keyword evidence="2" id="KW-0902">Two-component regulatory system</keyword>
<dbReference type="Pfam" id="PF00072">
    <property type="entry name" value="Response_reg"/>
    <property type="match status" value="1"/>
</dbReference>
<dbReference type="GO" id="GO:0032993">
    <property type="term" value="C:protein-DNA complex"/>
    <property type="evidence" value="ECO:0007669"/>
    <property type="project" value="TreeGrafter"/>
</dbReference>
<dbReference type="GO" id="GO:0000976">
    <property type="term" value="F:transcription cis-regulatory region binding"/>
    <property type="evidence" value="ECO:0007669"/>
    <property type="project" value="TreeGrafter"/>
</dbReference>
<dbReference type="Pfam" id="PF00486">
    <property type="entry name" value="Trans_reg_C"/>
    <property type="match status" value="1"/>
</dbReference>
<dbReference type="SMART" id="SM00448">
    <property type="entry name" value="REC"/>
    <property type="match status" value="1"/>
</dbReference>
<protein>
    <submittedName>
        <fullName evidence="10">DNA-binding response regulator</fullName>
    </submittedName>
</protein>
<keyword evidence="11" id="KW-1185">Reference proteome</keyword>
<name>A0A919RLQ0_9ACTN</name>
<feature type="DNA-binding region" description="OmpR/PhoB-type" evidence="7">
    <location>
        <begin position="187"/>
        <end position="282"/>
    </location>
</feature>
<dbReference type="PANTHER" id="PTHR48111">
    <property type="entry name" value="REGULATOR OF RPOS"/>
    <property type="match status" value="1"/>
</dbReference>
<dbReference type="CDD" id="cd17574">
    <property type="entry name" value="REC_OmpR"/>
    <property type="match status" value="1"/>
</dbReference>
<sequence length="294" mass="32421">MRWFCGRRDGTPPHRHLFSYVRTCVKCPVLAPIRAVPSVTEIGGRLVSIASETGTGMRVLLVEDNESITEPLVDGLSQYGFTVHQSRTGADALRAPLGDIVLLDLGLPDMDGIDVCRQLRRTSEIPIIILSARGEETDRVVGLEIGADDYVAKPFSLRELVARMRAVTRRTRTTAPPPPVEEAPAPNGARVLGELVIDRRTRQVQVQGHFVALTPKEFDLLALLAEDPGAVCPREHILRNVWDPNFFGSTKTLDFHIATLRRKLGNPTWIRTVRGVGFSLVVPASSPPDFPPHH</sequence>
<dbReference type="AlphaFoldDB" id="A0A919RLQ0"/>
<evidence type="ECO:0000256" key="6">
    <source>
        <dbReference type="PROSITE-ProRule" id="PRU00169"/>
    </source>
</evidence>
<comment type="caution">
    <text evidence="10">The sequence shown here is derived from an EMBL/GenBank/DDBJ whole genome shotgun (WGS) entry which is preliminary data.</text>
</comment>
<evidence type="ECO:0000259" key="9">
    <source>
        <dbReference type="PROSITE" id="PS51755"/>
    </source>
</evidence>
<dbReference type="InterPro" id="IPR039420">
    <property type="entry name" value="WalR-like"/>
</dbReference>
<evidence type="ECO:0000256" key="2">
    <source>
        <dbReference type="ARBA" id="ARBA00023012"/>
    </source>
</evidence>
<feature type="modified residue" description="4-aspartylphosphate" evidence="6">
    <location>
        <position position="104"/>
    </location>
</feature>
<evidence type="ECO:0000256" key="3">
    <source>
        <dbReference type="ARBA" id="ARBA00023015"/>
    </source>
</evidence>
<evidence type="ECO:0000313" key="10">
    <source>
        <dbReference type="EMBL" id="GII95502.1"/>
    </source>
</evidence>
<dbReference type="InterPro" id="IPR036388">
    <property type="entry name" value="WH-like_DNA-bd_sf"/>
</dbReference>
<dbReference type="PROSITE" id="PS51755">
    <property type="entry name" value="OMPR_PHOB"/>
    <property type="match status" value="1"/>
</dbReference>
<gene>
    <name evidence="10" type="ORF">Ssi02_57330</name>
</gene>
<dbReference type="PANTHER" id="PTHR48111:SF1">
    <property type="entry name" value="TWO-COMPONENT RESPONSE REGULATOR ORR33"/>
    <property type="match status" value="1"/>
</dbReference>
<dbReference type="CDD" id="cd00383">
    <property type="entry name" value="trans_reg_C"/>
    <property type="match status" value="1"/>
</dbReference>
<dbReference type="SMART" id="SM00862">
    <property type="entry name" value="Trans_reg_C"/>
    <property type="match status" value="1"/>
</dbReference>
<dbReference type="GO" id="GO:0000156">
    <property type="term" value="F:phosphorelay response regulator activity"/>
    <property type="evidence" value="ECO:0007669"/>
    <property type="project" value="TreeGrafter"/>
</dbReference>
<dbReference type="PROSITE" id="PS50110">
    <property type="entry name" value="RESPONSE_REGULATORY"/>
    <property type="match status" value="1"/>
</dbReference>
<dbReference type="GO" id="GO:0006355">
    <property type="term" value="P:regulation of DNA-templated transcription"/>
    <property type="evidence" value="ECO:0007669"/>
    <property type="project" value="InterPro"/>
</dbReference>
<evidence type="ECO:0000256" key="5">
    <source>
        <dbReference type="ARBA" id="ARBA00023163"/>
    </source>
</evidence>
<keyword evidence="4 7" id="KW-0238">DNA-binding</keyword>
<evidence type="ECO:0000256" key="4">
    <source>
        <dbReference type="ARBA" id="ARBA00023125"/>
    </source>
</evidence>
<evidence type="ECO:0000313" key="11">
    <source>
        <dbReference type="Proteomes" id="UP000606172"/>
    </source>
</evidence>
<keyword evidence="1 6" id="KW-0597">Phosphoprotein</keyword>
<dbReference type="InterPro" id="IPR016032">
    <property type="entry name" value="Sig_transdc_resp-reg_C-effctor"/>
</dbReference>
<dbReference type="FunFam" id="1.10.10.10:FF:000018">
    <property type="entry name" value="DNA-binding response regulator ResD"/>
    <property type="match status" value="1"/>
</dbReference>
<dbReference type="InterPro" id="IPR001867">
    <property type="entry name" value="OmpR/PhoB-type_DNA-bd"/>
</dbReference>
<reference evidence="10" key="1">
    <citation type="submission" date="2021-01" db="EMBL/GenBank/DDBJ databases">
        <title>Whole genome shotgun sequence of Sinosporangium siamense NBRC 109515.</title>
        <authorList>
            <person name="Komaki H."/>
            <person name="Tamura T."/>
        </authorList>
    </citation>
    <scope>NUCLEOTIDE SEQUENCE</scope>
    <source>
        <strain evidence="10">NBRC 109515</strain>
    </source>
</reference>
<dbReference type="InterPro" id="IPR001789">
    <property type="entry name" value="Sig_transdc_resp-reg_receiver"/>
</dbReference>
<evidence type="ECO:0000259" key="8">
    <source>
        <dbReference type="PROSITE" id="PS50110"/>
    </source>
</evidence>
<dbReference type="EMBL" id="BOOW01000036">
    <property type="protein sequence ID" value="GII95502.1"/>
    <property type="molecule type" value="Genomic_DNA"/>
</dbReference>
<dbReference type="SUPFAM" id="SSF52172">
    <property type="entry name" value="CheY-like"/>
    <property type="match status" value="1"/>
</dbReference>